<keyword evidence="3" id="KW-1185">Reference proteome</keyword>
<evidence type="ECO:0008006" key="4">
    <source>
        <dbReference type="Google" id="ProtNLM"/>
    </source>
</evidence>
<feature type="compositionally biased region" description="Polar residues" evidence="1">
    <location>
        <begin position="290"/>
        <end position="318"/>
    </location>
</feature>
<dbReference type="PANTHER" id="PTHR42085:SF1">
    <property type="entry name" value="F-BOX DOMAIN-CONTAINING PROTEIN"/>
    <property type="match status" value="1"/>
</dbReference>
<dbReference type="InterPro" id="IPR038883">
    <property type="entry name" value="AN11006-like"/>
</dbReference>
<protein>
    <recommendedName>
        <fullName evidence="4">F-box domain-containing protein</fullName>
    </recommendedName>
</protein>
<organism evidence="2 3">
    <name type="scientific">Rachicladosporium monterosium</name>
    <dbReference type="NCBI Taxonomy" id="1507873"/>
    <lineage>
        <taxon>Eukaryota</taxon>
        <taxon>Fungi</taxon>
        <taxon>Dikarya</taxon>
        <taxon>Ascomycota</taxon>
        <taxon>Pezizomycotina</taxon>
        <taxon>Dothideomycetes</taxon>
        <taxon>Dothideomycetidae</taxon>
        <taxon>Cladosporiales</taxon>
        <taxon>Cladosporiaceae</taxon>
        <taxon>Rachicladosporium</taxon>
    </lineage>
</organism>
<reference evidence="2 3" key="1">
    <citation type="submission" date="2023-08" db="EMBL/GenBank/DDBJ databases">
        <title>Black Yeasts Isolated from many extreme environments.</title>
        <authorList>
            <person name="Coleine C."/>
            <person name="Stajich J.E."/>
            <person name="Selbmann L."/>
        </authorList>
    </citation>
    <scope>NUCLEOTIDE SEQUENCE [LARGE SCALE GENOMIC DNA]</scope>
    <source>
        <strain evidence="2 3">CCFEE 5386</strain>
    </source>
</reference>
<feature type="region of interest" description="Disordered" evidence="1">
    <location>
        <begin position="551"/>
        <end position="587"/>
    </location>
</feature>
<dbReference type="PANTHER" id="PTHR42085">
    <property type="entry name" value="F-BOX DOMAIN-CONTAINING PROTEIN"/>
    <property type="match status" value="1"/>
</dbReference>
<name>A0ABR0KYG3_9PEZI</name>
<sequence length="651" mass="74842">MSTPQHAPESDDRNKQVWIYNPHQPWPMPSRRLQRVRPESVGLLTLPQELRDIIFDLVYYDEKRYYGAGRYTERHVWERKEKARRRAGGPLYVSPPFTHVVNNLMISKAFFMDAACAFVKYRTPVERADEMFGDDHGIVSAYTTTATLHGDVLSTYGSWPNLPHLISLKLQVDARSLGECEDTDCVWWRLLTLQELRELAVYQSLMLLEHLRWIEVVDEEWRWNSHDTRTPSETEMWEWNLQLFEVTVNQDLLERMKVRRPTSGLGQGESAPLYTGSKVSSPFWPSQLVTPRTSATPLTSTIQTDPDAQDLRGTTSSPVLLPCPPSQRSRLLELPRELRDTIFSLAFPYEDVKNISRSEWESREKKARREAGGSSNAMARFNHKVNEFMVSKAFFEEAARAFVGHSTGFVTGPVSNYIGDAWSDKAGIFAEYTTKISIASTHLDRCRAMTNLTSLEVHIDIYDFEEWDADDVWRYPVSAEEVRKLRCYERIMSCQSLKEVAVSLKEVAVVSAEIRSESRRSDAECAVWRQRLQTLANTVREGLRDRMSIVQRTQPTESHEPPSAYAKSSVHSQRSTPQPTPPWSDEVKTLRNSELPESVSDLDLLILQKPHALLNWIRHTRDDRHHAGTMRAAMQRQSDNTVRKYGIKIAA</sequence>
<gene>
    <name evidence="2" type="ORF">LTR32_006603</name>
</gene>
<evidence type="ECO:0000313" key="2">
    <source>
        <dbReference type="EMBL" id="KAK5140652.1"/>
    </source>
</evidence>
<evidence type="ECO:0000256" key="1">
    <source>
        <dbReference type="SAM" id="MobiDB-lite"/>
    </source>
</evidence>
<accession>A0ABR0KYG3</accession>
<comment type="caution">
    <text evidence="2">The sequence shown here is derived from an EMBL/GenBank/DDBJ whole genome shotgun (WGS) entry which is preliminary data.</text>
</comment>
<feature type="region of interest" description="Disordered" evidence="1">
    <location>
        <begin position="290"/>
        <end position="324"/>
    </location>
</feature>
<dbReference type="Proteomes" id="UP001308179">
    <property type="component" value="Unassembled WGS sequence"/>
</dbReference>
<evidence type="ECO:0000313" key="3">
    <source>
        <dbReference type="Proteomes" id="UP001308179"/>
    </source>
</evidence>
<dbReference type="EMBL" id="JAVRRR010000747">
    <property type="protein sequence ID" value="KAK5140652.1"/>
    <property type="molecule type" value="Genomic_DNA"/>
</dbReference>
<proteinExistence type="predicted"/>